<dbReference type="RefSeq" id="WP_138659618.1">
    <property type="nucleotide sequence ID" value="NZ_VATY01000005.1"/>
</dbReference>
<dbReference type="InterPro" id="IPR029058">
    <property type="entry name" value="AB_hydrolase_fold"/>
</dbReference>
<dbReference type="Proteomes" id="UP000310314">
    <property type="component" value="Unassembled WGS sequence"/>
</dbReference>
<feature type="chain" id="PRO_5024335284" evidence="1">
    <location>
        <begin position="19"/>
        <end position="470"/>
    </location>
</feature>
<dbReference type="AlphaFoldDB" id="A0A5S3PG86"/>
<keyword evidence="1" id="KW-0732">Signal</keyword>
<gene>
    <name evidence="2" type="ORF">FEE95_18995</name>
</gene>
<protein>
    <submittedName>
        <fullName evidence="2">Alpha/beta hydrolase</fullName>
    </submittedName>
</protein>
<reference evidence="2 3" key="1">
    <citation type="submission" date="2019-05" db="EMBL/GenBank/DDBJ databases">
        <authorList>
            <person name="Zhang J.-Y."/>
            <person name="Feg X."/>
            <person name="Du Z.-J."/>
        </authorList>
    </citation>
    <scope>NUCLEOTIDE SEQUENCE [LARGE SCALE GENOMIC DNA]</scope>
    <source>
        <strain evidence="2 3">RZ26</strain>
    </source>
</reference>
<name>A0A5S3PG86_9FLAO</name>
<dbReference type="SUPFAM" id="SSF53474">
    <property type="entry name" value="alpha/beta-Hydrolases"/>
    <property type="match status" value="1"/>
</dbReference>
<evidence type="ECO:0000256" key="1">
    <source>
        <dbReference type="SAM" id="SignalP"/>
    </source>
</evidence>
<feature type="signal peptide" evidence="1">
    <location>
        <begin position="1"/>
        <end position="18"/>
    </location>
</feature>
<evidence type="ECO:0000313" key="3">
    <source>
        <dbReference type="Proteomes" id="UP000310314"/>
    </source>
</evidence>
<keyword evidence="3" id="KW-1185">Reference proteome</keyword>
<comment type="caution">
    <text evidence="2">The sequence shown here is derived from an EMBL/GenBank/DDBJ whole genome shotgun (WGS) entry which is preliminary data.</text>
</comment>
<sequence>MKKKLLLLFLSVAFYGTAQQLTLKKGIIIDAIPVNDTIPENFALYLPTSFDPSKKWPIVFVFDMKGRGKQVLSMLRQAAEEQEYVLAASNNINDSITLSKNILISSRMFSTVYSILPIKKNRSYTAGFSGGARLASLMPTFVKKIKGVISCGSAVANEAVLSSKNKFHFIGIVGNEDYNFLSMKNNQKVLDKLKFPNQLFVFDGGKKWPESSYLAKAMEIFTLSAMNSGIEPRNDAFISNTYKTNLGEVSALLTSGKALRADKRLTEMTGIYRNFKNVDSLKESTKTLRKTKLFRSNKRSQNATFFKENLIKDDYSYYLEEDVLSYNYNNLGWWKYQMEELDKYEKGSNLYEKQMGRRLKSFVNDLIADNIDIVKAPSAVDEEALLFLWMLNTITDAKNKSPYLKIISLSSKVEDYGTALFYLEELLKTGYTNTDELYALENTALFRITPEFNEIVAKYLKDARYETKDE</sequence>
<dbReference type="GO" id="GO:0016787">
    <property type="term" value="F:hydrolase activity"/>
    <property type="evidence" value="ECO:0007669"/>
    <property type="project" value="UniProtKB-KW"/>
</dbReference>
<dbReference type="EMBL" id="VATY01000005">
    <property type="protein sequence ID" value="TMM53158.1"/>
    <property type="molecule type" value="Genomic_DNA"/>
</dbReference>
<proteinExistence type="predicted"/>
<dbReference type="Gene3D" id="3.40.50.1820">
    <property type="entry name" value="alpha/beta hydrolase"/>
    <property type="match status" value="1"/>
</dbReference>
<keyword evidence="2" id="KW-0378">Hydrolase</keyword>
<organism evidence="2 3">
    <name type="scientific">Maribacter algarum</name>
    <name type="common">ex Zhang et al. 2020</name>
    <dbReference type="NCBI Taxonomy" id="2578118"/>
    <lineage>
        <taxon>Bacteria</taxon>
        <taxon>Pseudomonadati</taxon>
        <taxon>Bacteroidota</taxon>
        <taxon>Flavobacteriia</taxon>
        <taxon>Flavobacteriales</taxon>
        <taxon>Flavobacteriaceae</taxon>
        <taxon>Maribacter</taxon>
    </lineage>
</organism>
<accession>A0A5S3PG86</accession>
<evidence type="ECO:0000313" key="2">
    <source>
        <dbReference type="EMBL" id="TMM53158.1"/>
    </source>
</evidence>
<dbReference type="OrthoDB" id="1123157at2"/>